<dbReference type="EMBL" id="DS990391">
    <property type="protein sequence ID" value="EFR45672.1"/>
    <property type="molecule type" value="Genomic_DNA"/>
</dbReference>
<accession>A0ABN0B880</accession>
<gene>
    <name evidence="1" type="ORF">HCCG_00218</name>
</gene>
<name>A0ABN0B880_9HELI</name>
<reference evidence="2" key="1">
    <citation type="journal article" date="2014" name="Genome Announc.">
        <title>Draft genome sequences of six enterohepatic helicobacter species isolated from humans and one from rhesus macaques.</title>
        <authorList>
            <person name="Shen Z."/>
            <person name="Sheh A."/>
            <person name="Young S.K."/>
            <person name="Abouelliel A."/>
            <person name="Ward D.V."/>
            <person name="Earl A.M."/>
            <person name="Fox J.G."/>
        </authorList>
    </citation>
    <scope>NUCLEOTIDE SEQUENCE [LARGE SCALE GENOMIC DNA]</scope>
    <source>
        <strain evidence="2">CCUG 18818</strain>
    </source>
</reference>
<keyword evidence="2" id="KW-1185">Reference proteome</keyword>
<evidence type="ECO:0000313" key="2">
    <source>
        <dbReference type="Proteomes" id="UP000005755"/>
    </source>
</evidence>
<dbReference type="Proteomes" id="UP000005755">
    <property type="component" value="Unassembled WGS sequence"/>
</dbReference>
<protein>
    <submittedName>
        <fullName evidence="1">Uncharacterized protein</fullName>
    </submittedName>
</protein>
<evidence type="ECO:0000313" key="1">
    <source>
        <dbReference type="EMBL" id="EFR45672.1"/>
    </source>
</evidence>
<proteinExistence type="predicted"/>
<organism evidence="1 2">
    <name type="scientific">Helicobacter cinaedi CCUG 18818 = ATCC BAA-847</name>
    <dbReference type="NCBI Taxonomy" id="537971"/>
    <lineage>
        <taxon>Bacteria</taxon>
        <taxon>Pseudomonadati</taxon>
        <taxon>Campylobacterota</taxon>
        <taxon>Epsilonproteobacteria</taxon>
        <taxon>Campylobacterales</taxon>
        <taxon>Helicobacteraceae</taxon>
        <taxon>Helicobacter</taxon>
    </lineage>
</organism>
<sequence length="34" mass="4021">MFFGKIKLKPITKKKKRLFLHTKRLLVVGMIIPP</sequence>